<organism evidence="1">
    <name type="scientific">mine drainage metagenome</name>
    <dbReference type="NCBI Taxonomy" id="410659"/>
    <lineage>
        <taxon>unclassified sequences</taxon>
        <taxon>metagenomes</taxon>
        <taxon>ecological metagenomes</taxon>
    </lineage>
</organism>
<dbReference type="AlphaFoldDB" id="E6PVT7"/>
<gene>
    <name evidence="1" type="ORF">CARN2_0218</name>
</gene>
<evidence type="ECO:0000313" key="1">
    <source>
        <dbReference type="EMBL" id="CBH99044.1"/>
    </source>
</evidence>
<name>E6PVT7_9ZZZZ</name>
<proteinExistence type="predicted"/>
<protein>
    <submittedName>
        <fullName evidence="1">Uncharacterized protein</fullName>
    </submittedName>
</protein>
<accession>E6PVT7</accession>
<reference evidence="1" key="1">
    <citation type="submission" date="2009-10" db="EMBL/GenBank/DDBJ databases">
        <title>Diversity of trophic interactions inside an arsenic-rich microbial ecosystem.</title>
        <authorList>
            <person name="Bertin P.N."/>
            <person name="Heinrich-Salmeron A."/>
            <person name="Pelletier E."/>
            <person name="Goulhen-Chollet F."/>
            <person name="Arsene-Ploetze F."/>
            <person name="Gallien S."/>
            <person name="Calteau A."/>
            <person name="Vallenet D."/>
            <person name="Casiot C."/>
            <person name="Chane-Woon-Ming B."/>
            <person name="Giloteaux L."/>
            <person name="Barakat M."/>
            <person name="Bonnefoy V."/>
            <person name="Bruneel O."/>
            <person name="Chandler M."/>
            <person name="Cleiss J."/>
            <person name="Duran R."/>
            <person name="Elbaz-Poulichet F."/>
            <person name="Fonknechten N."/>
            <person name="Lauga B."/>
            <person name="Mornico D."/>
            <person name="Ortet P."/>
            <person name="Schaeffer C."/>
            <person name="Siguier P."/>
            <person name="Alexander Thil Smith A."/>
            <person name="Van Dorsselaer A."/>
            <person name="Weissenbach J."/>
            <person name="Medigue C."/>
            <person name="Le Paslier D."/>
        </authorList>
    </citation>
    <scope>NUCLEOTIDE SEQUENCE</scope>
</reference>
<sequence>MGGHKWSTSGGRRGEKLHFINPVPIHDIAERWIGKFERTRLAALSALKTTLEGEDHAE</sequence>
<dbReference type="EMBL" id="CABM01000065">
    <property type="protein sequence ID" value="CBH99044.1"/>
    <property type="molecule type" value="Genomic_DNA"/>
</dbReference>
<comment type="caution">
    <text evidence="1">The sequence shown here is derived from an EMBL/GenBank/DDBJ whole genome shotgun (WGS) entry which is preliminary data.</text>
</comment>